<feature type="transmembrane region" description="Helical" evidence="1">
    <location>
        <begin position="220"/>
        <end position="244"/>
    </location>
</feature>
<dbReference type="PANTHER" id="PTHR42109">
    <property type="entry name" value="UNPLACED GENOMIC SCAFFOLD UM_SCAF_CONTIG_1.265, WHOLE GENOME SHOTGUN SEQUENCE"/>
    <property type="match status" value="1"/>
</dbReference>
<feature type="transmembrane region" description="Helical" evidence="1">
    <location>
        <begin position="66"/>
        <end position="90"/>
    </location>
</feature>
<evidence type="ECO:0000256" key="1">
    <source>
        <dbReference type="SAM" id="Phobius"/>
    </source>
</evidence>
<keyword evidence="1" id="KW-1133">Transmembrane helix</keyword>
<keyword evidence="1" id="KW-0812">Transmembrane</keyword>
<comment type="caution">
    <text evidence="3">The sequence shown here is derived from an EMBL/GenBank/DDBJ whole genome shotgun (WGS) entry which is preliminary data.</text>
</comment>
<proteinExistence type="predicted"/>
<organism evidence="3 4">
    <name type="scientific">Cudoniella acicularis</name>
    <dbReference type="NCBI Taxonomy" id="354080"/>
    <lineage>
        <taxon>Eukaryota</taxon>
        <taxon>Fungi</taxon>
        <taxon>Dikarya</taxon>
        <taxon>Ascomycota</taxon>
        <taxon>Pezizomycotina</taxon>
        <taxon>Leotiomycetes</taxon>
        <taxon>Helotiales</taxon>
        <taxon>Tricladiaceae</taxon>
        <taxon>Cudoniella</taxon>
    </lineage>
</organism>
<keyword evidence="4" id="KW-1185">Reference proteome</keyword>
<feature type="transmembrane region" description="Helical" evidence="1">
    <location>
        <begin position="110"/>
        <end position="130"/>
    </location>
</feature>
<evidence type="ECO:0000259" key="2">
    <source>
        <dbReference type="Pfam" id="PF24800"/>
    </source>
</evidence>
<dbReference type="InterPro" id="IPR056119">
    <property type="entry name" value="DUF7702"/>
</dbReference>
<feature type="domain" description="DUF7702" evidence="2">
    <location>
        <begin position="3"/>
        <end position="246"/>
    </location>
</feature>
<feature type="transmembrane region" description="Helical" evidence="1">
    <location>
        <begin position="40"/>
        <end position="60"/>
    </location>
</feature>
<evidence type="ECO:0000313" key="3">
    <source>
        <dbReference type="EMBL" id="KAF4636800.1"/>
    </source>
</evidence>
<sequence>MTLTYRDGISIGEIVVYIPALFIAIFLAIRHGFGRNSGWYFIILFSLARILGGALELATISNPTSIGLYTGSAILTNVGFSPLELATLGLLSRLLENINKTHKTILSPRVLNLIQLIITVGLILGIVGGVDAGSNYDTTGKFQPTTLNKAGTALFIASYVLTVIATIIASFSASHAESGEHRLLFAVAFSLPFLLVRLVYSVFSTFTHNKDFNLLTGKPTVLLCMALLQELAVVIVFEAVGLTLKKLPKVAQGAQIVGSMDSSDASQLQNGAQKPQQKENVFLKIAKHTIIGKVVMAIVGSGKNQSRDLEMNGESFIQK</sequence>
<gene>
    <name evidence="3" type="ORF">G7Y89_g1295</name>
</gene>
<dbReference type="PANTHER" id="PTHR42109:SF2">
    <property type="entry name" value="INTEGRAL MEMBRANE PROTEIN"/>
    <property type="match status" value="1"/>
</dbReference>
<keyword evidence="1" id="KW-0472">Membrane</keyword>
<feature type="transmembrane region" description="Helical" evidence="1">
    <location>
        <begin position="183"/>
        <end position="200"/>
    </location>
</feature>
<dbReference type="Proteomes" id="UP000566819">
    <property type="component" value="Unassembled WGS sequence"/>
</dbReference>
<name>A0A8H4RVK6_9HELO</name>
<accession>A0A8H4RVK6</accession>
<feature type="transmembrane region" description="Helical" evidence="1">
    <location>
        <begin position="150"/>
        <end position="171"/>
    </location>
</feature>
<protein>
    <recommendedName>
        <fullName evidence="2">DUF7702 domain-containing protein</fullName>
    </recommendedName>
</protein>
<dbReference type="OrthoDB" id="2560628at2759"/>
<feature type="transmembrane region" description="Helical" evidence="1">
    <location>
        <begin position="14"/>
        <end position="33"/>
    </location>
</feature>
<dbReference type="EMBL" id="JAAMPI010000049">
    <property type="protein sequence ID" value="KAF4636800.1"/>
    <property type="molecule type" value="Genomic_DNA"/>
</dbReference>
<reference evidence="3 4" key="1">
    <citation type="submission" date="2020-03" db="EMBL/GenBank/DDBJ databases">
        <title>Draft Genome Sequence of Cudoniella acicularis.</title>
        <authorList>
            <person name="Buettner E."/>
            <person name="Kellner H."/>
        </authorList>
    </citation>
    <scope>NUCLEOTIDE SEQUENCE [LARGE SCALE GENOMIC DNA]</scope>
    <source>
        <strain evidence="3 4">DSM 108380</strain>
    </source>
</reference>
<dbReference type="Pfam" id="PF24800">
    <property type="entry name" value="DUF7702"/>
    <property type="match status" value="1"/>
</dbReference>
<dbReference type="AlphaFoldDB" id="A0A8H4RVK6"/>
<evidence type="ECO:0000313" key="4">
    <source>
        <dbReference type="Proteomes" id="UP000566819"/>
    </source>
</evidence>